<keyword evidence="1" id="KW-1133">Transmembrane helix</keyword>
<evidence type="ECO:0000256" key="1">
    <source>
        <dbReference type="SAM" id="Phobius"/>
    </source>
</evidence>
<protein>
    <submittedName>
        <fullName evidence="2">Uncharacterized protein</fullName>
    </submittedName>
</protein>
<feature type="transmembrane region" description="Helical" evidence="1">
    <location>
        <begin position="48"/>
        <end position="76"/>
    </location>
</feature>
<sequence>MKTLIQALLASLVLHLLYFGGSILYGYILTKNYTPNIENAVGLDSEVAFGYAADPLFFVFTFIGVFFICGILIFFFKKSKGGKNGDHSTIQ</sequence>
<dbReference type="Proteomes" id="UP000682713">
    <property type="component" value="Unassembled WGS sequence"/>
</dbReference>
<dbReference type="RefSeq" id="WP_213112111.1">
    <property type="nucleotide sequence ID" value="NZ_JAGYPJ010000001.1"/>
</dbReference>
<evidence type="ECO:0000313" key="2">
    <source>
        <dbReference type="EMBL" id="MBS4201663.1"/>
    </source>
</evidence>
<dbReference type="AlphaFoldDB" id="A0A942YLN8"/>
<organism evidence="2 3">
    <name type="scientific">Lederbergia citrisecunda</name>
    <dbReference type="NCBI Taxonomy" id="2833583"/>
    <lineage>
        <taxon>Bacteria</taxon>
        <taxon>Bacillati</taxon>
        <taxon>Bacillota</taxon>
        <taxon>Bacilli</taxon>
        <taxon>Bacillales</taxon>
        <taxon>Bacillaceae</taxon>
        <taxon>Lederbergia</taxon>
    </lineage>
</organism>
<name>A0A942YLN8_9BACI</name>
<gene>
    <name evidence="2" type="ORF">KHA93_18840</name>
</gene>
<feature type="transmembrane region" description="Helical" evidence="1">
    <location>
        <begin position="7"/>
        <end position="28"/>
    </location>
</feature>
<reference evidence="2 3" key="1">
    <citation type="submission" date="2021-05" db="EMBL/GenBank/DDBJ databases">
        <title>Novel Bacillus species.</title>
        <authorList>
            <person name="Liu G."/>
        </authorList>
    </citation>
    <scope>NUCLEOTIDE SEQUENCE [LARGE SCALE GENOMIC DNA]</scope>
    <source>
        <strain evidence="2 3">FJAT-49732</strain>
    </source>
</reference>
<keyword evidence="1" id="KW-0472">Membrane</keyword>
<comment type="caution">
    <text evidence="2">The sequence shown here is derived from an EMBL/GenBank/DDBJ whole genome shotgun (WGS) entry which is preliminary data.</text>
</comment>
<evidence type="ECO:0000313" key="3">
    <source>
        <dbReference type="Proteomes" id="UP000682713"/>
    </source>
</evidence>
<proteinExistence type="predicted"/>
<accession>A0A942YLN8</accession>
<keyword evidence="1" id="KW-0812">Transmembrane</keyword>
<keyword evidence="3" id="KW-1185">Reference proteome</keyword>
<dbReference type="EMBL" id="JAGYPJ010000001">
    <property type="protein sequence ID" value="MBS4201663.1"/>
    <property type="molecule type" value="Genomic_DNA"/>
</dbReference>